<sequence>MNITAAPGRAPFWIPMNVRRPRSALINARHPNPMASTVAA</sequence>
<proteinExistence type="predicted"/>
<organism evidence="1 2">
    <name type="scientific">Actinoallomurus bryophytorum</name>
    <dbReference type="NCBI Taxonomy" id="1490222"/>
    <lineage>
        <taxon>Bacteria</taxon>
        <taxon>Bacillati</taxon>
        <taxon>Actinomycetota</taxon>
        <taxon>Actinomycetes</taxon>
        <taxon>Streptosporangiales</taxon>
        <taxon>Thermomonosporaceae</taxon>
        <taxon>Actinoallomurus</taxon>
    </lineage>
</organism>
<reference evidence="1 2" key="1">
    <citation type="submission" date="2019-06" db="EMBL/GenBank/DDBJ databases">
        <title>Sequencing the genomes of 1000 actinobacteria strains.</title>
        <authorList>
            <person name="Klenk H.-P."/>
        </authorList>
    </citation>
    <scope>NUCLEOTIDE SEQUENCE [LARGE SCALE GENOMIC DNA]</scope>
    <source>
        <strain evidence="1 2">DSM 102200</strain>
    </source>
</reference>
<dbReference type="AlphaFoldDB" id="A0A543CQB6"/>
<gene>
    <name evidence="1" type="ORF">FB559_4953</name>
</gene>
<name>A0A543CQB6_9ACTN</name>
<dbReference type="EMBL" id="VFOZ01000001">
    <property type="protein sequence ID" value="TQL99293.1"/>
    <property type="molecule type" value="Genomic_DNA"/>
</dbReference>
<comment type="caution">
    <text evidence="1">The sequence shown here is derived from an EMBL/GenBank/DDBJ whole genome shotgun (WGS) entry which is preliminary data.</text>
</comment>
<evidence type="ECO:0000313" key="2">
    <source>
        <dbReference type="Proteomes" id="UP000316096"/>
    </source>
</evidence>
<protein>
    <submittedName>
        <fullName evidence="1">Uncharacterized protein</fullName>
    </submittedName>
</protein>
<evidence type="ECO:0000313" key="1">
    <source>
        <dbReference type="EMBL" id="TQL99293.1"/>
    </source>
</evidence>
<keyword evidence="2" id="KW-1185">Reference proteome</keyword>
<accession>A0A543CQB6</accession>
<dbReference type="Proteomes" id="UP000316096">
    <property type="component" value="Unassembled WGS sequence"/>
</dbReference>